<evidence type="ECO:0000313" key="1">
    <source>
        <dbReference type="EMBL" id="GAA3079653.1"/>
    </source>
</evidence>
<accession>A0ABP6M784</accession>
<reference evidence="2" key="1">
    <citation type="journal article" date="2019" name="Int. J. Syst. Evol. Microbiol.">
        <title>The Global Catalogue of Microorganisms (GCM) 10K type strain sequencing project: providing services to taxonomists for standard genome sequencing and annotation.</title>
        <authorList>
            <consortium name="The Broad Institute Genomics Platform"/>
            <consortium name="The Broad Institute Genome Sequencing Center for Infectious Disease"/>
            <person name="Wu L."/>
            <person name="Ma J."/>
        </authorList>
    </citation>
    <scope>NUCLEOTIDE SEQUENCE [LARGE SCALE GENOMIC DNA]</scope>
    <source>
        <strain evidence="2">JCM 9091</strain>
    </source>
</reference>
<keyword evidence="2" id="KW-1185">Reference proteome</keyword>
<protein>
    <submittedName>
        <fullName evidence="1">Uncharacterized protein</fullName>
    </submittedName>
</protein>
<dbReference type="RefSeq" id="WP_234517317.1">
    <property type="nucleotide sequence ID" value="NZ_BAAAUF010000128.1"/>
</dbReference>
<dbReference type="EMBL" id="BAAAUF010000128">
    <property type="protein sequence ID" value="GAA3079653.1"/>
    <property type="molecule type" value="Genomic_DNA"/>
</dbReference>
<sequence length="198" mass="22031">MDDPDWYVADLSVEDVIWEPVEKWGDTVYGRGTTKEDGALAVVVRYPGEDRVMIAPNEWWATDCFNLWLADDMLSEPGERAWTFGVAHVRVSAYTGAFYVLIERDECNYVLEQVDNYPSAVVQAASHNLSKLREDWPDDAVPLQDAQQHIGVALRQLLTEGLIAASSTATAVGQHQVAEALEIDRPLLSQVLAGQAWV</sequence>
<comment type="caution">
    <text evidence="1">The sequence shown here is derived from an EMBL/GenBank/DDBJ whole genome shotgun (WGS) entry which is preliminary data.</text>
</comment>
<proteinExistence type="predicted"/>
<name>A0ABP6M784_9ACTN</name>
<evidence type="ECO:0000313" key="2">
    <source>
        <dbReference type="Proteomes" id="UP001501532"/>
    </source>
</evidence>
<dbReference type="Proteomes" id="UP001501532">
    <property type="component" value="Unassembled WGS sequence"/>
</dbReference>
<gene>
    <name evidence="1" type="ORF">GCM10010448_71150</name>
</gene>
<organism evidence="1 2">
    <name type="scientific">Streptomyces glomeratus</name>
    <dbReference type="NCBI Taxonomy" id="284452"/>
    <lineage>
        <taxon>Bacteria</taxon>
        <taxon>Bacillati</taxon>
        <taxon>Actinomycetota</taxon>
        <taxon>Actinomycetes</taxon>
        <taxon>Kitasatosporales</taxon>
        <taxon>Streptomycetaceae</taxon>
        <taxon>Streptomyces</taxon>
    </lineage>
</organism>